<organism evidence="9">
    <name type="scientific">uncultured Anaerotruncus sp</name>
    <dbReference type="NCBI Taxonomy" id="905011"/>
    <lineage>
        <taxon>Bacteria</taxon>
        <taxon>Bacillati</taxon>
        <taxon>Bacillota</taxon>
        <taxon>Clostridia</taxon>
        <taxon>Eubacteriales</taxon>
        <taxon>Oscillospiraceae</taxon>
        <taxon>Anaerotruncus</taxon>
        <taxon>environmental samples</taxon>
    </lineage>
</organism>
<dbReference type="GO" id="GO:0009372">
    <property type="term" value="P:quorum sensing"/>
    <property type="evidence" value="ECO:0007669"/>
    <property type="project" value="UniProtKB-KW"/>
</dbReference>
<feature type="transmembrane region" description="Helical" evidence="8">
    <location>
        <begin position="82"/>
        <end position="103"/>
    </location>
</feature>
<evidence type="ECO:0000256" key="5">
    <source>
        <dbReference type="ARBA" id="ARBA00022801"/>
    </source>
</evidence>
<protein>
    <submittedName>
        <fullName evidence="9">Membrane protein putatively involved in post-translational modification of the autoinducing quorum-sensing peptide</fullName>
    </submittedName>
</protein>
<dbReference type="AlphaFoldDB" id="A0A1C6JID1"/>
<evidence type="ECO:0000256" key="3">
    <source>
        <dbReference type="ARBA" id="ARBA00022670"/>
    </source>
</evidence>
<evidence type="ECO:0000313" key="9">
    <source>
        <dbReference type="EMBL" id="SCJ81797.1"/>
    </source>
</evidence>
<evidence type="ECO:0000256" key="1">
    <source>
        <dbReference type="ARBA" id="ARBA00022475"/>
    </source>
</evidence>
<dbReference type="EMBL" id="FMHG01000001">
    <property type="protein sequence ID" value="SCJ81797.1"/>
    <property type="molecule type" value="Genomic_DNA"/>
</dbReference>
<dbReference type="Pfam" id="PF04647">
    <property type="entry name" value="AgrB"/>
    <property type="match status" value="1"/>
</dbReference>
<evidence type="ECO:0000256" key="2">
    <source>
        <dbReference type="ARBA" id="ARBA00022654"/>
    </source>
</evidence>
<proteinExistence type="predicted"/>
<keyword evidence="7 8" id="KW-0472">Membrane</keyword>
<feature type="transmembrane region" description="Helical" evidence="8">
    <location>
        <begin position="109"/>
        <end position="127"/>
    </location>
</feature>
<accession>A0A1C6JID1</accession>
<evidence type="ECO:0000256" key="6">
    <source>
        <dbReference type="ARBA" id="ARBA00022989"/>
    </source>
</evidence>
<evidence type="ECO:0000256" key="8">
    <source>
        <dbReference type="SAM" id="Phobius"/>
    </source>
</evidence>
<dbReference type="GO" id="GO:0016020">
    <property type="term" value="C:membrane"/>
    <property type="evidence" value="ECO:0007669"/>
    <property type="project" value="InterPro"/>
</dbReference>
<name>A0A1C6JID1_9FIRM</name>
<feature type="transmembrane region" description="Helical" evidence="8">
    <location>
        <begin position="173"/>
        <end position="194"/>
    </location>
</feature>
<keyword evidence="1" id="KW-1003">Cell membrane</keyword>
<reference evidence="9" key="1">
    <citation type="submission" date="2015-09" db="EMBL/GenBank/DDBJ databases">
        <authorList>
            <consortium name="Pathogen Informatics"/>
        </authorList>
    </citation>
    <scope>NUCLEOTIDE SEQUENCE</scope>
    <source>
        <strain evidence="9">2789STDY5834896</strain>
    </source>
</reference>
<keyword evidence="6 8" id="KW-1133">Transmembrane helix</keyword>
<gene>
    <name evidence="9" type="ORF">SAMEA3545359_02227</name>
</gene>
<dbReference type="InterPro" id="IPR006741">
    <property type="entry name" value="AgrB"/>
</dbReference>
<keyword evidence="4 8" id="KW-0812">Transmembrane</keyword>
<dbReference type="GO" id="GO:0008233">
    <property type="term" value="F:peptidase activity"/>
    <property type="evidence" value="ECO:0007669"/>
    <property type="project" value="UniProtKB-KW"/>
</dbReference>
<feature type="transmembrane region" description="Helical" evidence="8">
    <location>
        <begin position="148"/>
        <end position="167"/>
    </location>
</feature>
<keyword evidence="5" id="KW-0378">Hydrolase</keyword>
<dbReference type="SMART" id="SM00793">
    <property type="entry name" value="AgrB"/>
    <property type="match status" value="1"/>
</dbReference>
<sequence>MEHLSRALANKVGGALHYPPEQIEVLAYGFFGLLQTAFLLAGTALLGWAIGAFWPCLAAVLAGSLLRRFAGGAHASTPGRCALITLLVCGAAALAATLLARSVSRPPLLAAYLAGCALCLAVVGASAPVDSPNKPLPSKERCQKLRRGALTVVGCYTAAGAAALVFGSGPLPAVAVAILLAVLWQVLTLTRLGGKLLGRL</sequence>
<dbReference type="GO" id="GO:0006508">
    <property type="term" value="P:proteolysis"/>
    <property type="evidence" value="ECO:0007669"/>
    <property type="project" value="UniProtKB-KW"/>
</dbReference>
<feature type="transmembrane region" description="Helical" evidence="8">
    <location>
        <begin position="52"/>
        <end position="70"/>
    </location>
</feature>
<evidence type="ECO:0000256" key="7">
    <source>
        <dbReference type="ARBA" id="ARBA00023136"/>
    </source>
</evidence>
<keyword evidence="2" id="KW-0673">Quorum sensing</keyword>
<evidence type="ECO:0000256" key="4">
    <source>
        <dbReference type="ARBA" id="ARBA00022692"/>
    </source>
</evidence>
<keyword evidence="3" id="KW-0645">Protease</keyword>